<name>A0ABQ3AYB7_9GAMM</name>
<proteinExistence type="predicted"/>
<dbReference type="EMBL" id="BMXV01000003">
    <property type="protein sequence ID" value="GGY71207.1"/>
    <property type="molecule type" value="Genomic_DNA"/>
</dbReference>
<reference evidence="2" key="1">
    <citation type="journal article" date="2019" name="Int. J. Syst. Evol. Microbiol.">
        <title>The Global Catalogue of Microorganisms (GCM) 10K type strain sequencing project: providing services to taxonomists for standard genome sequencing and annotation.</title>
        <authorList>
            <consortium name="The Broad Institute Genomics Platform"/>
            <consortium name="The Broad Institute Genome Sequencing Center for Infectious Disease"/>
            <person name="Wu L."/>
            <person name="Ma J."/>
        </authorList>
    </citation>
    <scope>NUCLEOTIDE SEQUENCE [LARGE SCALE GENOMIC DNA]</scope>
    <source>
        <strain evidence="2">KCTC 22280</strain>
    </source>
</reference>
<evidence type="ECO:0000313" key="2">
    <source>
        <dbReference type="Proteomes" id="UP000601597"/>
    </source>
</evidence>
<organism evidence="1 2">
    <name type="scientific">Marinobacter zhanjiangensis</name>
    <dbReference type="NCBI Taxonomy" id="578215"/>
    <lineage>
        <taxon>Bacteria</taxon>
        <taxon>Pseudomonadati</taxon>
        <taxon>Pseudomonadota</taxon>
        <taxon>Gammaproteobacteria</taxon>
        <taxon>Pseudomonadales</taxon>
        <taxon>Marinobacteraceae</taxon>
        <taxon>Marinobacter</taxon>
    </lineage>
</organism>
<keyword evidence="2" id="KW-1185">Reference proteome</keyword>
<accession>A0ABQ3AYB7</accession>
<evidence type="ECO:0000313" key="1">
    <source>
        <dbReference type="EMBL" id="GGY71207.1"/>
    </source>
</evidence>
<sequence length="98" mass="10690">MPSQDNADRYISIARACLKAINDTATDSGSREEKIQAVYEAIDDAFQSEFAEQRQAIEVMASVLERIASGELGNEDAATLTRITLDQTPNAASQGRMH</sequence>
<dbReference type="RefSeq" id="WP_189575561.1">
    <property type="nucleotide sequence ID" value="NZ_BMXV01000003.1"/>
</dbReference>
<gene>
    <name evidence="1" type="ORF">GCM10007071_17990</name>
</gene>
<protein>
    <submittedName>
        <fullName evidence="1">Uncharacterized protein</fullName>
    </submittedName>
</protein>
<comment type="caution">
    <text evidence="1">The sequence shown here is derived from an EMBL/GenBank/DDBJ whole genome shotgun (WGS) entry which is preliminary data.</text>
</comment>
<dbReference type="Proteomes" id="UP000601597">
    <property type="component" value="Unassembled WGS sequence"/>
</dbReference>